<feature type="compositionally biased region" description="Polar residues" evidence="1">
    <location>
        <begin position="254"/>
        <end position="268"/>
    </location>
</feature>
<evidence type="ECO:0000313" key="4">
    <source>
        <dbReference type="EMBL" id="EKF29188.1"/>
    </source>
</evidence>
<organism evidence="4 5">
    <name type="scientific">Trypanosoma cruzi marinkellei</name>
    <dbReference type="NCBI Taxonomy" id="85056"/>
    <lineage>
        <taxon>Eukaryota</taxon>
        <taxon>Discoba</taxon>
        <taxon>Euglenozoa</taxon>
        <taxon>Kinetoplastea</taxon>
        <taxon>Metakinetoplastina</taxon>
        <taxon>Trypanosomatida</taxon>
        <taxon>Trypanosomatidae</taxon>
        <taxon>Trypanosoma</taxon>
        <taxon>Schizotrypanum</taxon>
    </lineage>
</organism>
<feature type="region of interest" description="Disordered" evidence="1">
    <location>
        <begin position="187"/>
        <end position="299"/>
    </location>
</feature>
<dbReference type="OrthoDB" id="255190at2759"/>
<evidence type="ECO:0000313" key="5">
    <source>
        <dbReference type="Proteomes" id="UP000007350"/>
    </source>
</evidence>
<keyword evidence="5" id="KW-1185">Reference proteome</keyword>
<feature type="chain" id="PRO_5003864082" evidence="3">
    <location>
        <begin position="19"/>
        <end position="366"/>
    </location>
</feature>
<feature type="transmembrane region" description="Helical" evidence="2">
    <location>
        <begin position="51"/>
        <end position="73"/>
    </location>
</feature>
<reference evidence="4 5" key="1">
    <citation type="journal article" date="2012" name="BMC Genomics">
        <title>Comparative genomic analysis of human infective Trypanosoma cruzi lineages with the bat-restricted subspecies T. cruzi marinkellei.</title>
        <authorList>
            <person name="Franzen O."/>
            <person name="Talavera-Lopez C."/>
            <person name="Ochaya S."/>
            <person name="Butler C.E."/>
            <person name="Messenger L.A."/>
            <person name="Lewis M.D."/>
            <person name="Llewellyn M.S."/>
            <person name="Marinkelle C.J."/>
            <person name="Tyler K.M."/>
            <person name="Miles M.A."/>
            <person name="Andersson B."/>
        </authorList>
    </citation>
    <scope>NUCLEOTIDE SEQUENCE [LARGE SCALE GENOMIC DNA]</scope>
    <source>
        <strain evidence="4 5">B7</strain>
    </source>
</reference>
<proteinExistence type="predicted"/>
<protein>
    <submittedName>
        <fullName evidence="4">Mucin-associated surface protein (MASP), putative</fullName>
    </submittedName>
</protein>
<dbReference type="AlphaFoldDB" id="K2M2L6"/>
<sequence>MVLLAFFTVRWLCDLSLSFCFSLCVDRELVCAEGYTQVTGVMMAMMMTGRVLLVCALCVLWCGAAVVSSVAVITRSEGVWPEELLLNWDELLKNECEAEPPNEKIVGLKASTVECCVYNAMKKVCSAFYGTTVIENKDPKVEGICKEYAVKPDAADKCSELQPQPLPNAEPSVGVALPEAPREVVLEKTLEETPTVVVEASPGDSTTTKSELPPSPPMKGRTDNADEVPVPHSEESSVDTETNNDSTEEENVPTADTDQNEKSNGQTESTTPTPPAASDNANNETDNATEEGISNNDTAADGVVKQGAQKDGNKSGNTKETLLKATAMTNNTATIGNSDSSTAVSHTTSPLLLLFVTCAAAAVVAA</sequence>
<keyword evidence="2" id="KW-0812">Transmembrane</keyword>
<evidence type="ECO:0000256" key="1">
    <source>
        <dbReference type="SAM" id="MobiDB-lite"/>
    </source>
</evidence>
<evidence type="ECO:0000256" key="2">
    <source>
        <dbReference type="SAM" id="Phobius"/>
    </source>
</evidence>
<feature type="signal peptide" evidence="3">
    <location>
        <begin position="1"/>
        <end position="18"/>
    </location>
</feature>
<keyword evidence="2" id="KW-1133">Transmembrane helix</keyword>
<comment type="caution">
    <text evidence="4">The sequence shown here is derived from an EMBL/GenBank/DDBJ whole genome shotgun (WGS) entry which is preliminary data.</text>
</comment>
<keyword evidence="3" id="KW-0732">Signal</keyword>
<dbReference type="Proteomes" id="UP000007350">
    <property type="component" value="Unassembled WGS sequence"/>
</dbReference>
<feature type="compositionally biased region" description="Low complexity" evidence="1">
    <location>
        <begin position="276"/>
        <end position="286"/>
    </location>
</feature>
<accession>K2M2L6</accession>
<gene>
    <name evidence="4" type="ORF">MOQ_007040</name>
</gene>
<dbReference type="EMBL" id="AHKC01013863">
    <property type="protein sequence ID" value="EKF29188.1"/>
    <property type="molecule type" value="Genomic_DNA"/>
</dbReference>
<keyword evidence="2" id="KW-0472">Membrane</keyword>
<evidence type="ECO:0000256" key="3">
    <source>
        <dbReference type="SAM" id="SignalP"/>
    </source>
</evidence>
<name>K2M2L6_TRYCR</name>